<name>B9N3S8_POPTR</name>
<comment type="subcellular location">
    <subcellularLocation>
        <location evidence="1">Cell membrane</location>
        <topology evidence="1">Multi-pass membrane protein</topology>
    </subcellularLocation>
    <subcellularLocation>
        <location evidence="10">Membrane</location>
        <topology evidence="10">Multi-pass membrane protein</topology>
    </subcellularLocation>
</comment>
<evidence type="ECO:0000256" key="9">
    <source>
        <dbReference type="ARBA" id="ARBA00023136"/>
    </source>
</evidence>
<dbReference type="PANTHER" id="PTHR30540:SF110">
    <property type="entry name" value="POTASSIUM TRANSPORTER"/>
    <property type="match status" value="1"/>
</dbReference>
<evidence type="ECO:0000256" key="3">
    <source>
        <dbReference type="ARBA" id="ARBA00022448"/>
    </source>
</evidence>
<evidence type="ECO:0000256" key="6">
    <source>
        <dbReference type="ARBA" id="ARBA00022958"/>
    </source>
</evidence>
<dbReference type="InterPro" id="IPR053951">
    <property type="entry name" value="K_trans_N"/>
</dbReference>
<keyword evidence="9 10" id="KW-0472">Membrane</keyword>
<keyword evidence="5 10" id="KW-0812">Transmembrane</keyword>
<sequence length="186" mass="21020">MEYQTWISLSSPNNDLSAAANDVMGPPKLVSPPLSDQTGVTDFVFVKAPTDYYDRSIESRLDNLGAASIHHRCKRIVLVNTQAPSQIIDCAVITIIQSIALLLFCTLFDSMLKRLKTICLHSTMGRYLKRKSIVSCYPLDDHKGSYNNLNNHSSNGKEWFIDIGCKCFSSHYEYIFCEFSYAFVNK</sequence>
<dbReference type="KEGG" id="pop:18094002"/>
<dbReference type="OrthoDB" id="504708at2759"/>
<dbReference type="Proteomes" id="UP000006729">
    <property type="component" value="Chromosome 1"/>
</dbReference>
<dbReference type="GO" id="GO:0005886">
    <property type="term" value="C:plasma membrane"/>
    <property type="evidence" value="ECO:0007669"/>
    <property type="project" value="UniProtKB-SubCell"/>
</dbReference>
<dbReference type="AlphaFoldDB" id="B9N3S8"/>
<evidence type="ECO:0000256" key="1">
    <source>
        <dbReference type="ARBA" id="ARBA00004651"/>
    </source>
</evidence>
<dbReference type="InParanoid" id="B9N3S8"/>
<keyword evidence="6 10" id="KW-0630">Potassium</keyword>
<comment type="similarity">
    <text evidence="2 10">Belongs to the HAK/KUP transporter (TC 2.A.72.3) family.</text>
</comment>
<evidence type="ECO:0000256" key="10">
    <source>
        <dbReference type="RuleBase" id="RU321113"/>
    </source>
</evidence>
<dbReference type="PANTHER" id="PTHR30540">
    <property type="entry name" value="OSMOTIC STRESS POTASSIUM TRANSPORTER"/>
    <property type="match status" value="1"/>
</dbReference>
<evidence type="ECO:0000256" key="2">
    <source>
        <dbReference type="ARBA" id="ARBA00008440"/>
    </source>
</evidence>
<comment type="caution">
    <text evidence="10">Lacks conserved residue(s) required for the propagation of feature annotation.</text>
</comment>
<accession>B9N3S8</accession>
<dbReference type="EMBL" id="CM009290">
    <property type="protein sequence ID" value="PNT54153.2"/>
    <property type="molecule type" value="Genomic_DNA"/>
</dbReference>
<evidence type="ECO:0000256" key="7">
    <source>
        <dbReference type="ARBA" id="ARBA00022989"/>
    </source>
</evidence>
<keyword evidence="7 10" id="KW-1133">Transmembrane helix</keyword>
<dbReference type="Pfam" id="PF02705">
    <property type="entry name" value="K_trans"/>
    <property type="match status" value="1"/>
</dbReference>
<keyword evidence="3" id="KW-0813">Transport</keyword>
<dbReference type="GO" id="GO:0016020">
    <property type="term" value="C:membrane"/>
    <property type="evidence" value="ECO:0000318"/>
    <property type="project" value="GO_Central"/>
</dbReference>
<evidence type="ECO:0000313" key="11">
    <source>
        <dbReference type="EMBL" id="PNT54153.2"/>
    </source>
</evidence>
<keyword evidence="12" id="KW-1185">Reference proteome</keyword>
<evidence type="ECO:0000256" key="4">
    <source>
        <dbReference type="ARBA" id="ARBA00022538"/>
    </source>
</evidence>
<organism evidence="11 12">
    <name type="scientific">Populus trichocarpa</name>
    <name type="common">Western balsam poplar</name>
    <name type="synonym">Populus balsamifera subsp. trichocarpa</name>
    <dbReference type="NCBI Taxonomy" id="3694"/>
    <lineage>
        <taxon>Eukaryota</taxon>
        <taxon>Viridiplantae</taxon>
        <taxon>Streptophyta</taxon>
        <taxon>Embryophyta</taxon>
        <taxon>Tracheophyta</taxon>
        <taxon>Spermatophyta</taxon>
        <taxon>Magnoliopsida</taxon>
        <taxon>eudicotyledons</taxon>
        <taxon>Gunneridae</taxon>
        <taxon>Pentapetalae</taxon>
        <taxon>rosids</taxon>
        <taxon>fabids</taxon>
        <taxon>Malpighiales</taxon>
        <taxon>Salicaceae</taxon>
        <taxon>Saliceae</taxon>
        <taxon>Populus</taxon>
    </lineage>
</organism>
<gene>
    <name evidence="11" type="ORF">POPTR_001G122501v4</name>
</gene>
<keyword evidence="4 10" id="KW-0633">Potassium transport</keyword>
<proteinExistence type="inferred from homology"/>
<keyword evidence="8 10" id="KW-0406">Ion transport</keyword>
<dbReference type="InterPro" id="IPR053952">
    <property type="entry name" value="K_trans_C"/>
</dbReference>
<dbReference type="HOGENOM" id="CLU_008142_2_0_1"/>
<dbReference type="GO" id="GO:0006813">
    <property type="term" value="P:potassium ion transport"/>
    <property type="evidence" value="ECO:0000318"/>
    <property type="project" value="GO_Central"/>
</dbReference>
<evidence type="ECO:0000256" key="8">
    <source>
        <dbReference type="ARBA" id="ARBA00023065"/>
    </source>
</evidence>
<evidence type="ECO:0000256" key="5">
    <source>
        <dbReference type="ARBA" id="ARBA00022692"/>
    </source>
</evidence>
<reference evidence="11 12" key="1">
    <citation type="journal article" date="2006" name="Science">
        <title>The genome of black cottonwood, Populus trichocarpa (Torr. &amp; Gray).</title>
        <authorList>
            <person name="Tuskan G.A."/>
            <person name="Difazio S."/>
            <person name="Jansson S."/>
            <person name="Bohlmann J."/>
            <person name="Grigoriev I."/>
            <person name="Hellsten U."/>
            <person name="Putnam N."/>
            <person name="Ralph S."/>
            <person name="Rombauts S."/>
            <person name="Salamov A."/>
            <person name="Schein J."/>
            <person name="Sterck L."/>
            <person name="Aerts A."/>
            <person name="Bhalerao R.R."/>
            <person name="Bhalerao R.P."/>
            <person name="Blaudez D."/>
            <person name="Boerjan W."/>
            <person name="Brun A."/>
            <person name="Brunner A."/>
            <person name="Busov V."/>
            <person name="Campbell M."/>
            <person name="Carlson J."/>
            <person name="Chalot M."/>
            <person name="Chapman J."/>
            <person name="Chen G.L."/>
            <person name="Cooper D."/>
            <person name="Coutinho P.M."/>
            <person name="Couturier J."/>
            <person name="Covert S."/>
            <person name="Cronk Q."/>
            <person name="Cunningham R."/>
            <person name="Davis J."/>
            <person name="Degroeve S."/>
            <person name="Dejardin A."/>
            <person name="Depamphilis C."/>
            <person name="Detter J."/>
            <person name="Dirks B."/>
            <person name="Dubchak I."/>
            <person name="Duplessis S."/>
            <person name="Ehlting J."/>
            <person name="Ellis B."/>
            <person name="Gendler K."/>
            <person name="Goodstein D."/>
            <person name="Gribskov M."/>
            <person name="Grimwood J."/>
            <person name="Groover A."/>
            <person name="Gunter L."/>
            <person name="Hamberger B."/>
            <person name="Heinze B."/>
            <person name="Helariutta Y."/>
            <person name="Henrissat B."/>
            <person name="Holligan D."/>
            <person name="Holt R."/>
            <person name="Huang W."/>
            <person name="Islam-Faridi N."/>
            <person name="Jones S."/>
            <person name="Jones-Rhoades M."/>
            <person name="Jorgensen R."/>
            <person name="Joshi C."/>
            <person name="Kangasjarvi J."/>
            <person name="Karlsson J."/>
            <person name="Kelleher C."/>
            <person name="Kirkpatrick R."/>
            <person name="Kirst M."/>
            <person name="Kohler A."/>
            <person name="Kalluri U."/>
            <person name="Larimer F."/>
            <person name="Leebens-Mack J."/>
            <person name="Leple J.C."/>
            <person name="Locascio P."/>
            <person name="Lou Y."/>
            <person name="Lucas S."/>
            <person name="Martin F."/>
            <person name="Montanini B."/>
            <person name="Napoli C."/>
            <person name="Nelson D.R."/>
            <person name="Nelson C."/>
            <person name="Nieminen K."/>
            <person name="Nilsson O."/>
            <person name="Pereda V."/>
            <person name="Peter G."/>
            <person name="Philippe R."/>
            <person name="Pilate G."/>
            <person name="Poliakov A."/>
            <person name="Razumovskaya J."/>
            <person name="Richardson P."/>
            <person name="Rinaldi C."/>
            <person name="Ritland K."/>
            <person name="Rouze P."/>
            <person name="Ryaboy D."/>
            <person name="Schmutz J."/>
            <person name="Schrader J."/>
            <person name="Segerman B."/>
            <person name="Shin H."/>
            <person name="Siddiqui A."/>
            <person name="Sterky F."/>
            <person name="Terry A."/>
            <person name="Tsai C.J."/>
            <person name="Uberbacher E."/>
            <person name="Unneberg P."/>
            <person name="Vahala J."/>
            <person name="Wall K."/>
            <person name="Wessler S."/>
            <person name="Yang G."/>
            <person name="Yin T."/>
            <person name="Douglas C."/>
            <person name="Marra M."/>
            <person name="Sandberg G."/>
            <person name="Van de Peer Y."/>
            <person name="Rokhsar D."/>
        </authorList>
    </citation>
    <scope>NUCLEOTIDE SEQUENCE [LARGE SCALE GENOMIC DNA]</scope>
    <source>
        <strain evidence="12">cv. Nisqually</strain>
    </source>
</reference>
<protein>
    <recommendedName>
        <fullName evidence="10">Potassium transporter</fullName>
    </recommendedName>
</protein>
<dbReference type="Pfam" id="PF22776">
    <property type="entry name" value="K_trans_C"/>
    <property type="match status" value="1"/>
</dbReference>
<evidence type="ECO:0000313" key="12">
    <source>
        <dbReference type="Proteomes" id="UP000006729"/>
    </source>
</evidence>
<dbReference type="InterPro" id="IPR003855">
    <property type="entry name" value="K+_transporter"/>
</dbReference>
<dbReference type="eggNOG" id="ENOG502QPSA">
    <property type="taxonomic scope" value="Eukaryota"/>
</dbReference>
<comment type="function">
    <text evidence="10">Potassium transporter.</text>
</comment>
<comment type="caution">
    <text evidence="11">The sequence shown here is derived from an EMBL/GenBank/DDBJ whole genome shotgun (WGS) entry which is preliminary data.</text>
</comment>
<dbReference type="NCBIfam" id="TIGR00794">
    <property type="entry name" value="kup"/>
    <property type="match status" value="1"/>
</dbReference>
<dbReference type="GO" id="GO:0015079">
    <property type="term" value="F:potassium ion transmembrane transporter activity"/>
    <property type="evidence" value="ECO:0000318"/>
    <property type="project" value="GO_Central"/>
</dbReference>